<dbReference type="Proteomes" id="UP001060085">
    <property type="component" value="Linkage Group LG05"/>
</dbReference>
<proteinExistence type="predicted"/>
<sequence>MEVFRFLEFDSCPNVIETYEAAGIDLLPVLRCFFSIRAVVQSKPTKKSSEKEPSNLLTMKMSRRRPSFGYYLPSSIRCSLLTFLSSLLLISFLLIKHRKTRTIRTLAEIPSPPGNIRDSQIEVLESSSIELGRDITYYIKIFQNLTKSQPTVPKPQEILNALNKYFSSAHFPDTKEEQQEILDVVSKKNLGKINDVTEQLKECKRSFHDIKAEHKIELDNISKQDRQIAELEQELKEAKASSAQSEYHVMELTDVCARVGEETRLYKRKFDELRIRNSHFIDYSEAAQEMYVEGIAKWVELVSKHKMS</sequence>
<gene>
    <name evidence="1" type="ORF">M9H77_24037</name>
</gene>
<dbReference type="EMBL" id="CM044705">
    <property type="protein sequence ID" value="KAI5664714.1"/>
    <property type="molecule type" value="Genomic_DNA"/>
</dbReference>
<protein>
    <submittedName>
        <fullName evidence="1">Uncharacterized protein</fullName>
    </submittedName>
</protein>
<name>A0ACC0AVY2_CATRO</name>
<keyword evidence="2" id="KW-1185">Reference proteome</keyword>
<organism evidence="1 2">
    <name type="scientific">Catharanthus roseus</name>
    <name type="common">Madagascar periwinkle</name>
    <name type="synonym">Vinca rosea</name>
    <dbReference type="NCBI Taxonomy" id="4058"/>
    <lineage>
        <taxon>Eukaryota</taxon>
        <taxon>Viridiplantae</taxon>
        <taxon>Streptophyta</taxon>
        <taxon>Embryophyta</taxon>
        <taxon>Tracheophyta</taxon>
        <taxon>Spermatophyta</taxon>
        <taxon>Magnoliopsida</taxon>
        <taxon>eudicotyledons</taxon>
        <taxon>Gunneridae</taxon>
        <taxon>Pentapetalae</taxon>
        <taxon>asterids</taxon>
        <taxon>lamiids</taxon>
        <taxon>Gentianales</taxon>
        <taxon>Apocynaceae</taxon>
        <taxon>Rauvolfioideae</taxon>
        <taxon>Vinceae</taxon>
        <taxon>Catharanthinae</taxon>
        <taxon>Catharanthus</taxon>
    </lineage>
</organism>
<evidence type="ECO:0000313" key="2">
    <source>
        <dbReference type="Proteomes" id="UP001060085"/>
    </source>
</evidence>
<reference evidence="2" key="1">
    <citation type="journal article" date="2023" name="Nat. Plants">
        <title>Single-cell RNA sequencing provides a high-resolution roadmap for understanding the multicellular compartmentation of specialized metabolism.</title>
        <authorList>
            <person name="Sun S."/>
            <person name="Shen X."/>
            <person name="Li Y."/>
            <person name="Li Y."/>
            <person name="Wang S."/>
            <person name="Li R."/>
            <person name="Zhang H."/>
            <person name="Shen G."/>
            <person name="Guo B."/>
            <person name="Wei J."/>
            <person name="Xu J."/>
            <person name="St-Pierre B."/>
            <person name="Chen S."/>
            <person name="Sun C."/>
        </authorList>
    </citation>
    <scope>NUCLEOTIDE SEQUENCE [LARGE SCALE GENOMIC DNA]</scope>
</reference>
<comment type="caution">
    <text evidence="1">The sequence shown here is derived from an EMBL/GenBank/DDBJ whole genome shotgun (WGS) entry which is preliminary data.</text>
</comment>
<accession>A0ACC0AVY2</accession>
<evidence type="ECO:0000313" key="1">
    <source>
        <dbReference type="EMBL" id="KAI5664714.1"/>
    </source>
</evidence>